<dbReference type="InterPro" id="IPR016186">
    <property type="entry name" value="C-type_lectin-like/link_sf"/>
</dbReference>
<reference evidence="3" key="1">
    <citation type="submission" date="2020-11" db="EMBL/GenBank/DDBJ databases">
        <authorList>
            <person name="Tran Van P."/>
        </authorList>
    </citation>
    <scope>NUCLEOTIDE SEQUENCE</scope>
</reference>
<dbReference type="PROSITE" id="PS00615">
    <property type="entry name" value="C_TYPE_LECTIN_1"/>
    <property type="match status" value="2"/>
</dbReference>
<dbReference type="AlphaFoldDB" id="A0A7R9QLU2"/>
<dbReference type="PANTHER" id="PTHR22991:SF40">
    <property type="entry name" value="PROTEIN CBG13490"/>
    <property type="match status" value="1"/>
</dbReference>
<sequence length="383" mass="43686">MRPQELKVLPDALQTYDNTLDLCHKQSDGATPLTIHSQQEQDFLSDLLFTKYKILDNVWIGAKVNNKKVTWVDGSKDDYTNWESGEPSNVTNDCVEMESAIPNTGKWVDVPCLKRNIVVCQTTQWSLDQIKHMIDDLRATVLDLSQNTVPIGYIHIQLPNQPEPKTLWPKMDWDNITPSYAGLFFRAEGGNSTKFNEAIQEQDSPRLVMVDNLGNKKNYTSDWPAILLTMLIFGEGPDRMMHVPSYTKNQIQISHYDNALDLCHKQSIDATPLTIHSQQEQDFFSDLLFTKHKIADNVWIGAKVSNKKVTWVDGSRDEYTNWETGEPTNATIDCVEMESAIPNTGKWVDVPCVKKNQVVCQTIQWSLDQIKHMIDELKANQTN</sequence>
<protein>
    <recommendedName>
        <fullName evidence="2">C-type lectin domain-containing protein</fullName>
    </recommendedName>
</protein>
<name>A0A7R9QLU2_9ACAR</name>
<dbReference type="PROSITE" id="PS50041">
    <property type="entry name" value="C_TYPE_LECTIN_2"/>
    <property type="match status" value="2"/>
</dbReference>
<dbReference type="InterPro" id="IPR001304">
    <property type="entry name" value="C-type_lectin-like"/>
</dbReference>
<organism evidence="3">
    <name type="scientific">Oppiella nova</name>
    <dbReference type="NCBI Taxonomy" id="334625"/>
    <lineage>
        <taxon>Eukaryota</taxon>
        <taxon>Metazoa</taxon>
        <taxon>Ecdysozoa</taxon>
        <taxon>Arthropoda</taxon>
        <taxon>Chelicerata</taxon>
        <taxon>Arachnida</taxon>
        <taxon>Acari</taxon>
        <taxon>Acariformes</taxon>
        <taxon>Sarcoptiformes</taxon>
        <taxon>Oribatida</taxon>
        <taxon>Brachypylina</taxon>
        <taxon>Oppioidea</taxon>
        <taxon>Oppiidae</taxon>
        <taxon>Oppiella</taxon>
    </lineage>
</organism>
<evidence type="ECO:0000256" key="1">
    <source>
        <dbReference type="ARBA" id="ARBA00023157"/>
    </source>
</evidence>
<gene>
    <name evidence="3" type="ORF">ONB1V03_LOCUS7048</name>
</gene>
<keyword evidence="4" id="KW-1185">Reference proteome</keyword>
<proteinExistence type="predicted"/>
<dbReference type="EMBL" id="CAJPVJ010003427">
    <property type="protein sequence ID" value="CAG2167545.1"/>
    <property type="molecule type" value="Genomic_DNA"/>
</dbReference>
<dbReference type="EMBL" id="OC918252">
    <property type="protein sequence ID" value="CAD7649014.1"/>
    <property type="molecule type" value="Genomic_DNA"/>
</dbReference>
<evidence type="ECO:0000259" key="2">
    <source>
        <dbReference type="PROSITE" id="PS50041"/>
    </source>
</evidence>
<dbReference type="Gene3D" id="3.10.100.10">
    <property type="entry name" value="Mannose-Binding Protein A, subunit A"/>
    <property type="match status" value="2"/>
</dbReference>
<dbReference type="PANTHER" id="PTHR22991">
    <property type="entry name" value="PROTEIN CBG13490"/>
    <property type="match status" value="1"/>
</dbReference>
<feature type="domain" description="C-type lectin" evidence="2">
    <location>
        <begin position="256"/>
        <end position="361"/>
    </location>
</feature>
<feature type="domain" description="C-type lectin" evidence="2">
    <location>
        <begin position="14"/>
        <end position="121"/>
    </location>
</feature>
<dbReference type="InterPro" id="IPR018378">
    <property type="entry name" value="C-type_lectin_CS"/>
</dbReference>
<dbReference type="OrthoDB" id="6515281at2759"/>
<dbReference type="InterPro" id="IPR050976">
    <property type="entry name" value="Snaclec"/>
</dbReference>
<keyword evidence="1" id="KW-1015">Disulfide bond</keyword>
<dbReference type="Proteomes" id="UP000728032">
    <property type="component" value="Unassembled WGS sequence"/>
</dbReference>
<dbReference type="SUPFAM" id="SSF56436">
    <property type="entry name" value="C-type lectin-like"/>
    <property type="match status" value="2"/>
</dbReference>
<dbReference type="CDD" id="cd00037">
    <property type="entry name" value="CLECT"/>
    <property type="match status" value="2"/>
</dbReference>
<evidence type="ECO:0000313" key="3">
    <source>
        <dbReference type="EMBL" id="CAD7649014.1"/>
    </source>
</evidence>
<accession>A0A7R9QLU2</accession>
<evidence type="ECO:0000313" key="4">
    <source>
        <dbReference type="Proteomes" id="UP000728032"/>
    </source>
</evidence>
<dbReference type="Pfam" id="PF00059">
    <property type="entry name" value="Lectin_C"/>
    <property type="match status" value="2"/>
</dbReference>
<dbReference type="SMART" id="SM00034">
    <property type="entry name" value="CLECT"/>
    <property type="match status" value="2"/>
</dbReference>
<dbReference type="InterPro" id="IPR016187">
    <property type="entry name" value="CTDL_fold"/>
</dbReference>